<dbReference type="Gene3D" id="1.25.40.10">
    <property type="entry name" value="Tetratricopeptide repeat domain"/>
    <property type="match status" value="3"/>
</dbReference>
<dbReference type="PROSITE" id="PS51375">
    <property type="entry name" value="PPR"/>
    <property type="match status" value="3"/>
</dbReference>
<protein>
    <recommendedName>
        <fullName evidence="5">Pentatricopeptide repeat-containing protein</fullName>
    </recommendedName>
</protein>
<evidence type="ECO:0000256" key="1">
    <source>
        <dbReference type="ARBA" id="ARBA00022737"/>
    </source>
</evidence>
<dbReference type="InterPro" id="IPR002885">
    <property type="entry name" value="PPR_rpt"/>
</dbReference>
<evidence type="ECO:0008006" key="5">
    <source>
        <dbReference type="Google" id="ProtNLM"/>
    </source>
</evidence>
<gene>
    <name evidence="3" type="ORF">CSSPJE1EN1_LOCUS20473</name>
</gene>
<reference evidence="3" key="1">
    <citation type="submission" date="2024-02" db="EMBL/GenBank/DDBJ databases">
        <authorList>
            <consortium name="ELIXIR-Norway"/>
            <consortium name="Elixir Norway"/>
        </authorList>
    </citation>
    <scope>NUCLEOTIDE SEQUENCE</scope>
</reference>
<dbReference type="InterPro" id="IPR046960">
    <property type="entry name" value="PPR_At4g14850-like_plant"/>
</dbReference>
<dbReference type="EMBL" id="OZ020101">
    <property type="protein sequence ID" value="CAK9274995.1"/>
    <property type="molecule type" value="Genomic_DNA"/>
</dbReference>
<proteinExistence type="predicted"/>
<organism evidence="3 4">
    <name type="scientific">Sphagnum jensenii</name>
    <dbReference type="NCBI Taxonomy" id="128206"/>
    <lineage>
        <taxon>Eukaryota</taxon>
        <taxon>Viridiplantae</taxon>
        <taxon>Streptophyta</taxon>
        <taxon>Embryophyta</taxon>
        <taxon>Bryophyta</taxon>
        <taxon>Sphagnophytina</taxon>
        <taxon>Sphagnopsida</taxon>
        <taxon>Sphagnales</taxon>
        <taxon>Sphagnaceae</taxon>
        <taxon>Sphagnum</taxon>
    </lineage>
</organism>
<dbReference type="InterPro" id="IPR011990">
    <property type="entry name" value="TPR-like_helical_dom_sf"/>
</dbReference>
<feature type="repeat" description="PPR" evidence="2">
    <location>
        <begin position="204"/>
        <end position="238"/>
    </location>
</feature>
<dbReference type="NCBIfam" id="TIGR00756">
    <property type="entry name" value="PPR"/>
    <property type="match status" value="4"/>
</dbReference>
<dbReference type="PANTHER" id="PTHR47926">
    <property type="entry name" value="PENTATRICOPEPTIDE REPEAT-CONTAINING PROTEIN"/>
    <property type="match status" value="1"/>
</dbReference>
<evidence type="ECO:0000313" key="4">
    <source>
        <dbReference type="Proteomes" id="UP001497444"/>
    </source>
</evidence>
<dbReference type="Pfam" id="PF01535">
    <property type="entry name" value="PPR"/>
    <property type="match status" value="1"/>
</dbReference>
<feature type="repeat" description="PPR" evidence="2">
    <location>
        <begin position="106"/>
        <end position="140"/>
    </location>
</feature>
<evidence type="ECO:0000256" key="2">
    <source>
        <dbReference type="PROSITE-ProRule" id="PRU00708"/>
    </source>
</evidence>
<feature type="repeat" description="PPR" evidence="2">
    <location>
        <begin position="5"/>
        <end position="39"/>
    </location>
</feature>
<keyword evidence="4" id="KW-1185">Reference proteome</keyword>
<accession>A0ABP0X9A4</accession>
<name>A0ABP0X9A4_9BRYO</name>
<keyword evidence="1" id="KW-0677">Repeat</keyword>
<sequence>MPKQNVVSWSAMIAGCAHNGSVDEAIELFQQMQQENVKPNGVTFIGLIKECAISASLDHGKWVHAQIIKAGLETDVVVATALINMFAKSASLQDTQQIFDKMKVHNVISWTAMINAYTEHGMYVEAMNAFHRMQQEGMEPDPVMFICLLKACASLQEARLLHAGIVAAALESDICVRNGLINMYAKCGSVMDARNAFNRMPERDVVTWSAMIAGLREHGHGGEALEIFHQMVSEGIRPDNVTFVAVLCAWHIDEAEDFLNKIPQVPEAATWRALLGACRTHGHVKLAEYLLVLEPDDFAVYVLLSHVYATAGLCAKAVSLRKLMEERGIKDGSWSQLD</sequence>
<dbReference type="Pfam" id="PF13041">
    <property type="entry name" value="PPR_2"/>
    <property type="match status" value="3"/>
</dbReference>
<dbReference type="PROSITE" id="PS51257">
    <property type="entry name" value="PROKAR_LIPOPROTEIN"/>
    <property type="match status" value="1"/>
</dbReference>
<evidence type="ECO:0000313" key="3">
    <source>
        <dbReference type="EMBL" id="CAK9274995.1"/>
    </source>
</evidence>
<dbReference type="Proteomes" id="UP001497444">
    <property type="component" value="Chromosome 6"/>
</dbReference>